<dbReference type="EMBL" id="FNBN01000002">
    <property type="protein sequence ID" value="SDF65428.1"/>
    <property type="molecule type" value="Genomic_DNA"/>
</dbReference>
<sequence>MKIIVRPSRQWNIVRACHSFFVGGNRLTCTGLKLLFCLVTAGISTRPVTAQDIPLVNPSLEDKPKDNKAPAGWVIAAQTPDVQPGMYKVNVPPTDGKSYVGLHSGPGYLEGIAQKLTAPMLAGRSYNMSLDLAYYAAYVYKGCYGNVSIYGGNTPGDTAELLWNSREFYHTSWKRYSANLNPSAEYKYLSVYATVSSAACDSKYGVVALIDNLSPQLSTAPQISIAATNTCKGGNTGNISVKVITGTGPFTYEWLPGGETTSSLSHLAAGDYQVTVTAKSGMKISGKVTIAESDLASSFTVTDALCNGDDQHSLKINTTGGQPPYRYYLNNTVHSVSTADFDHLPAGNYYVKVEDENGCYNRLEDIRITDPPPFFLQDVSIKNTSCSSVHDGRIILTPAGGTPPYTYSIPANNVTQSDSILQQLEAGWYRYTVSDSHGCTVEGQTGIEMELRDCAVYIPTAFSPNRDGINDVFKVKVHDAVTGFRLAVYGRWGNLIFESNNPEMGWDGAQKGSYLPAGSYVWALTYIDSKGQPMKQQGSLVLVR</sequence>
<name>A0A1G7MUB7_CHIFI</name>
<dbReference type="NCBIfam" id="TIGR04131">
    <property type="entry name" value="Bac_Flav_CTERM"/>
    <property type="match status" value="1"/>
</dbReference>
<dbReference type="InterPro" id="IPR025667">
    <property type="entry name" value="SprB_repeat"/>
</dbReference>
<reference evidence="1 2" key="1">
    <citation type="submission" date="2016-10" db="EMBL/GenBank/DDBJ databases">
        <authorList>
            <person name="de Groot N.N."/>
        </authorList>
    </citation>
    <scope>NUCLEOTIDE SEQUENCE [LARGE SCALE GENOMIC DNA]</scope>
    <source>
        <strain evidence="1 2">DSM 527</strain>
    </source>
</reference>
<dbReference type="InterPro" id="IPR013783">
    <property type="entry name" value="Ig-like_fold"/>
</dbReference>
<proteinExistence type="predicted"/>
<evidence type="ECO:0000313" key="1">
    <source>
        <dbReference type="EMBL" id="SDF65428.1"/>
    </source>
</evidence>
<dbReference type="Pfam" id="PF13585">
    <property type="entry name" value="CHU_C"/>
    <property type="match status" value="1"/>
</dbReference>
<dbReference type="InterPro" id="IPR026341">
    <property type="entry name" value="T9SS_type_B"/>
</dbReference>
<dbReference type="Gene3D" id="2.60.120.260">
    <property type="entry name" value="Galactose-binding domain-like"/>
    <property type="match status" value="1"/>
</dbReference>
<dbReference type="STRING" id="104663.SAMN04488121_102562"/>
<organism evidence="1 2">
    <name type="scientific">Chitinophaga filiformis</name>
    <name type="common">Myxococcus filiformis</name>
    <name type="synonym">Flexibacter filiformis</name>
    <dbReference type="NCBI Taxonomy" id="104663"/>
    <lineage>
        <taxon>Bacteria</taxon>
        <taxon>Pseudomonadati</taxon>
        <taxon>Bacteroidota</taxon>
        <taxon>Chitinophagia</taxon>
        <taxon>Chitinophagales</taxon>
        <taxon>Chitinophagaceae</taxon>
        <taxon>Chitinophaga</taxon>
    </lineage>
</organism>
<protein>
    <submittedName>
        <fullName evidence="1">Gliding motility-associated C-terminal domain-containing protein</fullName>
    </submittedName>
</protein>
<dbReference type="Proteomes" id="UP000199045">
    <property type="component" value="Unassembled WGS sequence"/>
</dbReference>
<dbReference type="RefSeq" id="WP_089831020.1">
    <property type="nucleotide sequence ID" value="NZ_FNBN01000002.1"/>
</dbReference>
<accession>A0A1G7MUB7</accession>
<dbReference type="OrthoDB" id="7794186at2"/>
<dbReference type="Gene3D" id="2.60.40.10">
    <property type="entry name" value="Immunoglobulins"/>
    <property type="match status" value="1"/>
</dbReference>
<gene>
    <name evidence="1" type="ORF">SAMN04488121_102562</name>
</gene>
<evidence type="ECO:0000313" key="2">
    <source>
        <dbReference type="Proteomes" id="UP000199045"/>
    </source>
</evidence>
<dbReference type="AlphaFoldDB" id="A0A1G7MUB7"/>
<dbReference type="Pfam" id="PF13573">
    <property type="entry name" value="SprB"/>
    <property type="match status" value="3"/>
</dbReference>